<dbReference type="OrthoDB" id="482924at2"/>
<dbReference type="EMBL" id="BDUD01000001">
    <property type="protein sequence ID" value="GBG21760.1"/>
    <property type="molecule type" value="Genomic_DNA"/>
</dbReference>
<dbReference type="AlphaFoldDB" id="A0A2R5FSM9"/>
<gene>
    <name evidence="2" type="ORF">NIES4072_54490</name>
</gene>
<feature type="domain" description="Putative restriction endonuclease" evidence="1">
    <location>
        <begin position="24"/>
        <end position="186"/>
    </location>
</feature>
<dbReference type="InterPro" id="IPR008538">
    <property type="entry name" value="Uma2"/>
</dbReference>
<organism evidence="2 3">
    <name type="scientific">Nostoc commune NIES-4072</name>
    <dbReference type="NCBI Taxonomy" id="2005467"/>
    <lineage>
        <taxon>Bacteria</taxon>
        <taxon>Bacillati</taxon>
        <taxon>Cyanobacteriota</taxon>
        <taxon>Cyanophyceae</taxon>
        <taxon>Nostocales</taxon>
        <taxon>Nostocaceae</taxon>
        <taxon>Nostoc</taxon>
    </lineage>
</organism>
<dbReference type="Gene3D" id="3.90.1570.10">
    <property type="entry name" value="tt1808, chain A"/>
    <property type="match status" value="1"/>
</dbReference>
<keyword evidence="3" id="KW-1185">Reference proteome</keyword>
<accession>A0A2R5FSM9</accession>
<dbReference type="Pfam" id="PF05685">
    <property type="entry name" value="Uma2"/>
    <property type="match status" value="1"/>
</dbReference>
<evidence type="ECO:0000313" key="3">
    <source>
        <dbReference type="Proteomes" id="UP000245124"/>
    </source>
</evidence>
<proteinExistence type="predicted"/>
<comment type="caution">
    <text evidence="2">The sequence shown here is derived from an EMBL/GenBank/DDBJ whole genome shotgun (WGS) entry which is preliminary data.</text>
</comment>
<evidence type="ECO:0000259" key="1">
    <source>
        <dbReference type="Pfam" id="PF05685"/>
    </source>
</evidence>
<dbReference type="InterPro" id="IPR012296">
    <property type="entry name" value="Nuclease_put_TT1808"/>
</dbReference>
<dbReference type="CDD" id="cd06260">
    <property type="entry name" value="DUF820-like"/>
    <property type="match status" value="1"/>
</dbReference>
<dbReference type="RefSeq" id="WP_109011601.1">
    <property type="nucleotide sequence ID" value="NZ_BDUD01000001.1"/>
</dbReference>
<reference evidence="2 3" key="1">
    <citation type="submission" date="2017-06" db="EMBL/GenBank/DDBJ databases">
        <title>Genome sequencing of cyanobaciteial culture collection at National Institute for Environmental Studies (NIES).</title>
        <authorList>
            <person name="Hirose Y."/>
            <person name="Shimura Y."/>
            <person name="Fujisawa T."/>
            <person name="Nakamura Y."/>
            <person name="Kawachi M."/>
        </authorList>
    </citation>
    <scope>NUCLEOTIDE SEQUENCE [LARGE SCALE GENOMIC DNA]</scope>
    <source>
        <strain evidence="2 3">NIES-4072</strain>
    </source>
</reference>
<protein>
    <recommendedName>
        <fullName evidence="1">Putative restriction endonuclease domain-containing protein</fullName>
    </recommendedName>
</protein>
<dbReference type="PANTHER" id="PTHR47152">
    <property type="entry name" value="SLR2084 PROTEIN-RELATED"/>
    <property type="match status" value="1"/>
</dbReference>
<name>A0A2R5FSM9_NOSCO</name>
<sequence>MLLELNQLIVKAGHQLLIKDVSWPAYKRILAELGDNRSSRIGYSQGMLEIMAPLPEHEVAKVIIGDLVKLLLEELDLEFWSLGSTTFDKETMNAGVEPDDCFYIQNEARVRGKDRINLEIDPPPDLAIEIDITSRTRFNNYQDLRVPELWRWNGRKLEINVLFNGKYLESNTSSIFPNLPIQQVIPEYLMLSKTNGRNTTMKGFRAWIRQKISSPI</sequence>
<dbReference type="Proteomes" id="UP000245124">
    <property type="component" value="Unassembled WGS sequence"/>
</dbReference>
<evidence type="ECO:0000313" key="2">
    <source>
        <dbReference type="EMBL" id="GBG21760.1"/>
    </source>
</evidence>
<dbReference type="PANTHER" id="PTHR47152:SF1">
    <property type="entry name" value="SLL1186 PROTEIN"/>
    <property type="match status" value="1"/>
</dbReference>